<comment type="similarity">
    <text evidence="2">Belongs to the autoinducer-2 exporter (AI-2E) (TC 2.A.86) family.</text>
</comment>
<feature type="transmembrane region" description="Helical" evidence="9">
    <location>
        <begin position="177"/>
        <end position="202"/>
    </location>
</feature>
<keyword evidence="5 9" id="KW-0812">Transmembrane</keyword>
<evidence type="ECO:0000256" key="4">
    <source>
        <dbReference type="ARBA" id="ARBA00022475"/>
    </source>
</evidence>
<dbReference type="RefSeq" id="WP_350347645.1">
    <property type="nucleotide sequence ID" value="NZ_CP158374.1"/>
</dbReference>
<accession>A0AAU7W4K0</accession>
<proteinExistence type="inferred from homology"/>
<dbReference type="PANTHER" id="PTHR21716">
    <property type="entry name" value="TRANSMEMBRANE PROTEIN"/>
    <property type="match status" value="1"/>
</dbReference>
<feature type="transmembrane region" description="Helical" evidence="9">
    <location>
        <begin position="70"/>
        <end position="90"/>
    </location>
</feature>
<evidence type="ECO:0000256" key="7">
    <source>
        <dbReference type="ARBA" id="ARBA00023136"/>
    </source>
</evidence>
<evidence type="ECO:0000256" key="1">
    <source>
        <dbReference type="ARBA" id="ARBA00004651"/>
    </source>
</evidence>
<dbReference type="PANTHER" id="PTHR21716:SF53">
    <property type="entry name" value="PERMEASE PERM-RELATED"/>
    <property type="match status" value="1"/>
</dbReference>
<evidence type="ECO:0000256" key="2">
    <source>
        <dbReference type="ARBA" id="ARBA00009773"/>
    </source>
</evidence>
<feature type="transmembrane region" description="Helical" evidence="9">
    <location>
        <begin position="235"/>
        <end position="258"/>
    </location>
</feature>
<dbReference type="GO" id="GO:0005886">
    <property type="term" value="C:plasma membrane"/>
    <property type="evidence" value="ECO:0007669"/>
    <property type="project" value="UniProtKB-SubCell"/>
</dbReference>
<feature type="transmembrane region" description="Helical" evidence="9">
    <location>
        <begin position="47"/>
        <end position="64"/>
    </location>
</feature>
<sequence>MLFGRRKSSPSPDPVAITDPGGAGSPPGSALGSIWNDRLGRWATRSLQILMVLALAGLTVWGLVQVKLVVIPVLIAIILAAAAAPLVAWLRRHGWPAMLATWVTLLGSLIVLGAVVTGIVFAVRNQWDELVLSASEGFDDLLGWAETLPIPIDQAQIDDARDAIVDFVTSAEFGTGALAGVSAAAEVVTGALLVVVVLFFLLKDGDRIWEFFLRPFQGERLERGRRIGVTSVKVLGGYVRGTAVVAFVDAAAIGIGLAVLQVPLALPLAVIVFLGAFIPLVGATVAGILAALVALVANGPIVALIVVAIVIAVNQLEGDLLQPVVMAQSLKLHPLVILVALTAGTILGGIIGAVLAVPITAVGWAIVKVWDHPDPSLDVRRRPGRRRRERSGALRDPEAVPSDSAGGTPVA</sequence>
<evidence type="ECO:0000256" key="3">
    <source>
        <dbReference type="ARBA" id="ARBA00022448"/>
    </source>
</evidence>
<dbReference type="EMBL" id="CP158374">
    <property type="protein sequence ID" value="XBX81623.1"/>
    <property type="molecule type" value="Genomic_DNA"/>
</dbReference>
<evidence type="ECO:0000313" key="10">
    <source>
        <dbReference type="EMBL" id="XBX81623.1"/>
    </source>
</evidence>
<feature type="region of interest" description="Disordered" evidence="8">
    <location>
        <begin position="378"/>
        <end position="411"/>
    </location>
</feature>
<dbReference type="InterPro" id="IPR002549">
    <property type="entry name" value="AI-2E-like"/>
</dbReference>
<feature type="transmembrane region" description="Helical" evidence="9">
    <location>
        <begin position="334"/>
        <end position="367"/>
    </location>
</feature>
<feature type="transmembrane region" description="Helical" evidence="9">
    <location>
        <begin position="102"/>
        <end position="123"/>
    </location>
</feature>
<evidence type="ECO:0000256" key="5">
    <source>
        <dbReference type="ARBA" id="ARBA00022692"/>
    </source>
</evidence>
<comment type="subcellular location">
    <subcellularLocation>
        <location evidence="1">Cell membrane</location>
        <topology evidence="1">Multi-pass membrane protein</topology>
    </subcellularLocation>
</comment>
<dbReference type="GO" id="GO:0055085">
    <property type="term" value="P:transmembrane transport"/>
    <property type="evidence" value="ECO:0007669"/>
    <property type="project" value="TreeGrafter"/>
</dbReference>
<keyword evidence="7 9" id="KW-0472">Membrane</keyword>
<keyword evidence="6 9" id="KW-1133">Transmembrane helix</keyword>
<dbReference type="Pfam" id="PF01594">
    <property type="entry name" value="AI-2E_transport"/>
    <property type="match status" value="1"/>
</dbReference>
<keyword evidence="3" id="KW-0813">Transport</keyword>
<gene>
    <name evidence="10" type="ORF">ABIQ69_13520</name>
</gene>
<name>A0AAU7W4K0_9MICO</name>
<dbReference type="AlphaFoldDB" id="A0AAU7W4K0"/>
<organism evidence="10">
    <name type="scientific">Agromyces sp. G08B096</name>
    <dbReference type="NCBI Taxonomy" id="3156399"/>
    <lineage>
        <taxon>Bacteria</taxon>
        <taxon>Bacillati</taxon>
        <taxon>Actinomycetota</taxon>
        <taxon>Actinomycetes</taxon>
        <taxon>Micrococcales</taxon>
        <taxon>Microbacteriaceae</taxon>
        <taxon>Agromyces</taxon>
    </lineage>
</organism>
<evidence type="ECO:0000256" key="9">
    <source>
        <dbReference type="SAM" id="Phobius"/>
    </source>
</evidence>
<feature type="transmembrane region" description="Helical" evidence="9">
    <location>
        <begin position="288"/>
        <end position="314"/>
    </location>
</feature>
<keyword evidence="4" id="KW-1003">Cell membrane</keyword>
<protein>
    <submittedName>
        <fullName evidence="10">AI-2E family transporter</fullName>
    </submittedName>
</protein>
<evidence type="ECO:0000256" key="8">
    <source>
        <dbReference type="SAM" id="MobiDB-lite"/>
    </source>
</evidence>
<feature type="region of interest" description="Disordered" evidence="8">
    <location>
        <begin position="1"/>
        <end position="27"/>
    </location>
</feature>
<reference evidence="10" key="1">
    <citation type="submission" date="2024-05" db="EMBL/GenBank/DDBJ databases">
        <authorList>
            <person name="Yu L."/>
        </authorList>
    </citation>
    <scope>NUCLEOTIDE SEQUENCE</scope>
    <source>
        <strain evidence="10">G08B096</strain>
    </source>
</reference>
<evidence type="ECO:0000256" key="6">
    <source>
        <dbReference type="ARBA" id="ARBA00022989"/>
    </source>
</evidence>
<feature type="transmembrane region" description="Helical" evidence="9">
    <location>
        <begin position="264"/>
        <end position="281"/>
    </location>
</feature>